<dbReference type="EMBL" id="JBFXLT010000077">
    <property type="protein sequence ID" value="KAL2810062.1"/>
    <property type="molecule type" value="Genomic_DNA"/>
</dbReference>
<dbReference type="Gene3D" id="3.90.180.10">
    <property type="entry name" value="Medium-chain alcohol dehydrogenases, catalytic domain"/>
    <property type="match status" value="1"/>
</dbReference>
<dbReference type="PANTHER" id="PTHR42940">
    <property type="entry name" value="ALCOHOL DEHYDROGENASE 1-RELATED"/>
    <property type="match status" value="1"/>
</dbReference>
<evidence type="ECO:0000313" key="7">
    <source>
        <dbReference type="Proteomes" id="UP001610334"/>
    </source>
</evidence>
<name>A0ABR4H3Q6_9EURO</name>
<sequence>MSRPTVGVSWVHDICGRYRAYVADSSEARYLEQIHPGRKVNSTFGKYTVVPSRYLIPLPERPTDQQLSPVLCVGVTAYKVLKVCGATSRQWIGISRSGGAVESMALQYTQSMGYRTTAIDAEEEKGVLSKAKRAGVYRCSPNERPSRGNSIPNERSVSAALAIAGKASAYEDALKSVAHCGSLVCIGIPPPTELVRCHPLLLVDNGIRVVRSMVDTRGDFRRPLTSTYQEEWYQVSSSSKLIRSSTF</sequence>
<evidence type="ECO:0000256" key="1">
    <source>
        <dbReference type="ARBA" id="ARBA00001947"/>
    </source>
</evidence>
<evidence type="ECO:0000256" key="2">
    <source>
        <dbReference type="ARBA" id="ARBA00022723"/>
    </source>
</evidence>
<evidence type="ECO:0000256" key="3">
    <source>
        <dbReference type="ARBA" id="ARBA00022833"/>
    </source>
</evidence>
<dbReference type="InterPro" id="IPR036291">
    <property type="entry name" value="NAD(P)-bd_dom_sf"/>
</dbReference>
<keyword evidence="4" id="KW-0560">Oxidoreductase</keyword>
<keyword evidence="2" id="KW-0479">Metal-binding</keyword>
<dbReference type="SUPFAM" id="SSF51735">
    <property type="entry name" value="NAD(P)-binding Rossmann-fold domains"/>
    <property type="match status" value="1"/>
</dbReference>
<feature type="domain" description="Alcohol dehydrogenase-like C-terminal" evidence="5">
    <location>
        <begin position="103"/>
        <end position="222"/>
    </location>
</feature>
<evidence type="ECO:0000313" key="6">
    <source>
        <dbReference type="EMBL" id="KAL2810062.1"/>
    </source>
</evidence>
<evidence type="ECO:0000259" key="5">
    <source>
        <dbReference type="Pfam" id="PF00107"/>
    </source>
</evidence>
<dbReference type="InterPro" id="IPR013149">
    <property type="entry name" value="ADH-like_C"/>
</dbReference>
<reference evidence="6 7" key="1">
    <citation type="submission" date="2024-07" db="EMBL/GenBank/DDBJ databases">
        <title>Section-level genome sequencing and comparative genomics of Aspergillus sections Usti and Cavernicolus.</title>
        <authorList>
            <consortium name="Lawrence Berkeley National Laboratory"/>
            <person name="Nybo J.L."/>
            <person name="Vesth T.C."/>
            <person name="Theobald S."/>
            <person name="Frisvad J.C."/>
            <person name="Larsen T.O."/>
            <person name="Kjaerboelling I."/>
            <person name="Rothschild-Mancinelli K."/>
            <person name="Lyhne E.K."/>
            <person name="Kogle M.E."/>
            <person name="Barry K."/>
            <person name="Clum A."/>
            <person name="Na H."/>
            <person name="Ledsgaard L."/>
            <person name="Lin J."/>
            <person name="Lipzen A."/>
            <person name="Kuo A."/>
            <person name="Riley R."/>
            <person name="Mondo S."/>
            <person name="Labutti K."/>
            <person name="Haridas S."/>
            <person name="Pangalinan J."/>
            <person name="Salamov A.A."/>
            <person name="Simmons B.A."/>
            <person name="Magnuson J.K."/>
            <person name="Chen J."/>
            <person name="Drula E."/>
            <person name="Henrissat B."/>
            <person name="Wiebenga A."/>
            <person name="Lubbers R.J."/>
            <person name="Gomes A.C."/>
            <person name="Makela M.R."/>
            <person name="Stajich J."/>
            <person name="Grigoriev I.V."/>
            <person name="Mortensen U.H."/>
            <person name="De Vries R.P."/>
            <person name="Baker S.E."/>
            <person name="Andersen M.R."/>
        </authorList>
    </citation>
    <scope>NUCLEOTIDE SEQUENCE [LARGE SCALE GENOMIC DNA]</scope>
    <source>
        <strain evidence="6 7">CBS 588.65</strain>
    </source>
</reference>
<keyword evidence="3" id="KW-0862">Zinc</keyword>
<comment type="caution">
    <text evidence="6">The sequence shown here is derived from an EMBL/GenBank/DDBJ whole genome shotgun (WGS) entry which is preliminary data.</text>
</comment>
<dbReference type="Proteomes" id="UP001610334">
    <property type="component" value="Unassembled WGS sequence"/>
</dbReference>
<dbReference type="PANTHER" id="PTHR42940:SF8">
    <property type="entry name" value="VACUOLAR PROTEIN SORTING-ASSOCIATED PROTEIN 11"/>
    <property type="match status" value="1"/>
</dbReference>
<comment type="cofactor">
    <cofactor evidence="1">
        <name>Zn(2+)</name>
        <dbReference type="ChEBI" id="CHEBI:29105"/>
    </cofactor>
</comment>
<protein>
    <recommendedName>
        <fullName evidence="5">Alcohol dehydrogenase-like C-terminal domain-containing protein</fullName>
    </recommendedName>
</protein>
<dbReference type="InterPro" id="IPR011032">
    <property type="entry name" value="GroES-like_sf"/>
</dbReference>
<evidence type="ECO:0000256" key="4">
    <source>
        <dbReference type="ARBA" id="ARBA00023002"/>
    </source>
</evidence>
<gene>
    <name evidence="6" type="ORF">BJX63DRAFT_403076</name>
</gene>
<dbReference type="Pfam" id="PF00107">
    <property type="entry name" value="ADH_zinc_N"/>
    <property type="match status" value="1"/>
</dbReference>
<proteinExistence type="predicted"/>
<accession>A0ABR4H3Q6</accession>
<dbReference type="Gene3D" id="3.40.50.720">
    <property type="entry name" value="NAD(P)-binding Rossmann-like Domain"/>
    <property type="match status" value="1"/>
</dbReference>
<keyword evidence="7" id="KW-1185">Reference proteome</keyword>
<dbReference type="SUPFAM" id="SSF50129">
    <property type="entry name" value="GroES-like"/>
    <property type="match status" value="1"/>
</dbReference>
<organism evidence="6 7">
    <name type="scientific">Aspergillus granulosus</name>
    <dbReference type="NCBI Taxonomy" id="176169"/>
    <lineage>
        <taxon>Eukaryota</taxon>
        <taxon>Fungi</taxon>
        <taxon>Dikarya</taxon>
        <taxon>Ascomycota</taxon>
        <taxon>Pezizomycotina</taxon>
        <taxon>Eurotiomycetes</taxon>
        <taxon>Eurotiomycetidae</taxon>
        <taxon>Eurotiales</taxon>
        <taxon>Aspergillaceae</taxon>
        <taxon>Aspergillus</taxon>
        <taxon>Aspergillus subgen. Nidulantes</taxon>
    </lineage>
</organism>